<sequence>MTNEINIESVIFAPEIAPVNSIINISIPINTSNASENFGQAIENIDRQIKELRSASDVIVSEANSLNYHDVHHYAIIYSLVAAGLAAACVVWVRAK</sequence>
<keyword evidence="1" id="KW-0472">Membrane</keyword>
<accession>A0AAV1L904</accession>
<keyword evidence="3" id="KW-1185">Reference proteome</keyword>
<evidence type="ECO:0000256" key="1">
    <source>
        <dbReference type="SAM" id="Phobius"/>
    </source>
</evidence>
<keyword evidence="1" id="KW-1133">Transmembrane helix</keyword>
<reference evidence="2 3" key="1">
    <citation type="submission" date="2023-11" db="EMBL/GenBank/DDBJ databases">
        <authorList>
            <person name="Hedman E."/>
            <person name="Englund M."/>
            <person name="Stromberg M."/>
            <person name="Nyberg Akerstrom W."/>
            <person name="Nylinder S."/>
            <person name="Jareborg N."/>
            <person name="Kallberg Y."/>
            <person name="Kronander E."/>
        </authorList>
    </citation>
    <scope>NUCLEOTIDE SEQUENCE [LARGE SCALE GENOMIC DNA]</scope>
</reference>
<feature type="transmembrane region" description="Helical" evidence="1">
    <location>
        <begin position="71"/>
        <end position="93"/>
    </location>
</feature>
<dbReference type="AlphaFoldDB" id="A0AAV1L904"/>
<organism evidence="2 3">
    <name type="scientific">Parnassius mnemosyne</name>
    <name type="common">clouded apollo</name>
    <dbReference type="NCBI Taxonomy" id="213953"/>
    <lineage>
        <taxon>Eukaryota</taxon>
        <taxon>Metazoa</taxon>
        <taxon>Ecdysozoa</taxon>
        <taxon>Arthropoda</taxon>
        <taxon>Hexapoda</taxon>
        <taxon>Insecta</taxon>
        <taxon>Pterygota</taxon>
        <taxon>Neoptera</taxon>
        <taxon>Endopterygota</taxon>
        <taxon>Lepidoptera</taxon>
        <taxon>Glossata</taxon>
        <taxon>Ditrysia</taxon>
        <taxon>Papilionoidea</taxon>
        <taxon>Papilionidae</taxon>
        <taxon>Parnassiinae</taxon>
        <taxon>Parnassini</taxon>
        <taxon>Parnassius</taxon>
        <taxon>Driopa</taxon>
    </lineage>
</organism>
<evidence type="ECO:0000313" key="2">
    <source>
        <dbReference type="EMBL" id="CAK1591926.1"/>
    </source>
</evidence>
<dbReference type="EMBL" id="CAVLGL010000087">
    <property type="protein sequence ID" value="CAK1591926.1"/>
    <property type="molecule type" value="Genomic_DNA"/>
</dbReference>
<name>A0AAV1L904_9NEOP</name>
<gene>
    <name evidence="2" type="ORF">PARMNEM_LOCUS12039</name>
</gene>
<keyword evidence="1" id="KW-0812">Transmembrane</keyword>
<protein>
    <submittedName>
        <fullName evidence="2">Uncharacterized protein</fullName>
    </submittedName>
</protein>
<dbReference type="Proteomes" id="UP001314205">
    <property type="component" value="Unassembled WGS sequence"/>
</dbReference>
<proteinExistence type="predicted"/>
<comment type="caution">
    <text evidence="2">The sequence shown here is derived from an EMBL/GenBank/DDBJ whole genome shotgun (WGS) entry which is preliminary data.</text>
</comment>
<evidence type="ECO:0000313" key="3">
    <source>
        <dbReference type="Proteomes" id="UP001314205"/>
    </source>
</evidence>